<dbReference type="RefSeq" id="WP_013886764.1">
    <property type="nucleotide sequence ID" value="NC_015672.1"/>
</dbReference>
<proteinExistence type="predicted"/>
<evidence type="ECO:0000313" key="3">
    <source>
        <dbReference type="Proteomes" id="UP000006621"/>
    </source>
</evidence>
<dbReference type="OrthoDB" id="9812349at2"/>
<feature type="transmembrane region" description="Helical" evidence="1">
    <location>
        <begin position="52"/>
        <end position="73"/>
    </location>
</feature>
<name>F8E985_FLESM</name>
<dbReference type="PANTHER" id="PTHR34980">
    <property type="entry name" value="INNER MEMBRANE PROTEIN-RELATED-RELATED"/>
    <property type="match status" value="1"/>
</dbReference>
<sequence length="125" mass="14460">MNWYLEALKKYAIFSGRSRRKEYWYFFLFNLIIHFILIIIDTLTGTYNQEAGMGLLSTIYFFAVLLPGIAVSVRRLHDTNRRGWWILLSLIPIIGAIVLLIFMVQDSTPGENRFGSNPKEAVSEP</sequence>
<keyword evidence="1" id="KW-0812">Transmembrane</keyword>
<evidence type="ECO:0000313" key="2">
    <source>
        <dbReference type="EMBL" id="AEI15287.1"/>
    </source>
</evidence>
<dbReference type="InterPro" id="IPR036259">
    <property type="entry name" value="MFS_trans_sf"/>
</dbReference>
<dbReference type="GO" id="GO:0005886">
    <property type="term" value="C:plasma membrane"/>
    <property type="evidence" value="ECO:0007669"/>
    <property type="project" value="TreeGrafter"/>
</dbReference>
<dbReference type="HOGENOM" id="CLU_093674_4_1_0"/>
<gene>
    <name evidence="2" type="ordered locus">Flexsi_1638</name>
</gene>
<dbReference type="PANTHER" id="PTHR34980:SF2">
    <property type="entry name" value="INNER MEMBRANE PROTEIN YHAH-RELATED"/>
    <property type="match status" value="1"/>
</dbReference>
<dbReference type="AlphaFoldDB" id="F8E985"/>
<evidence type="ECO:0000256" key="1">
    <source>
        <dbReference type="SAM" id="Phobius"/>
    </source>
</evidence>
<evidence type="ECO:0008006" key="4">
    <source>
        <dbReference type="Google" id="ProtNLM"/>
    </source>
</evidence>
<keyword evidence="1" id="KW-0472">Membrane</keyword>
<dbReference type="EMBL" id="CP002858">
    <property type="protein sequence ID" value="AEI15287.1"/>
    <property type="molecule type" value="Genomic_DNA"/>
</dbReference>
<keyword evidence="3" id="KW-1185">Reference proteome</keyword>
<dbReference type="SUPFAM" id="SSF103473">
    <property type="entry name" value="MFS general substrate transporter"/>
    <property type="match status" value="1"/>
</dbReference>
<reference evidence="3" key="2">
    <citation type="submission" date="2011-06" db="EMBL/GenBank/DDBJ databases">
        <title>The complete genome of Flexistipes sinusarabici DSM 4947.</title>
        <authorList>
            <person name="Lucas S."/>
            <person name="Han J."/>
            <person name="Lapidus A."/>
            <person name="Bruce D."/>
            <person name="Goodwin L."/>
            <person name="Pitluck S."/>
            <person name="Peters L."/>
            <person name="Kyrpides N."/>
            <person name="Mavromatis K."/>
            <person name="Ivanova N."/>
            <person name="Mikhailova N."/>
            <person name="Chertkov O."/>
            <person name="Detter J.C."/>
            <person name="Tapia R."/>
            <person name="Han C."/>
            <person name="Land M."/>
            <person name="Hauser L."/>
            <person name="Markowitz V."/>
            <person name="Cheng J.-F."/>
            <person name="Hugenholtz P."/>
            <person name="Woyke T."/>
            <person name="Wu D."/>
            <person name="Spring S."/>
            <person name="Schroeder M."/>
            <person name="Brambilla E."/>
            <person name="Klenk H.-P."/>
            <person name="Eisen J.A."/>
        </authorList>
    </citation>
    <scope>NUCLEOTIDE SEQUENCE [LARGE SCALE GENOMIC DNA]</scope>
    <source>
        <strain evidence="3">DSM 4947 / MAS 10</strain>
    </source>
</reference>
<feature type="transmembrane region" description="Helical" evidence="1">
    <location>
        <begin position="85"/>
        <end position="104"/>
    </location>
</feature>
<protein>
    <recommendedName>
        <fullName evidence="4">DUF805 domain-containing protein</fullName>
    </recommendedName>
</protein>
<organism evidence="2 3">
    <name type="scientific">Flexistipes sinusarabici (strain ATCC 49648 / DSM 4947 / MAS 10)</name>
    <dbReference type="NCBI Taxonomy" id="717231"/>
    <lineage>
        <taxon>Bacteria</taxon>
        <taxon>Pseudomonadati</taxon>
        <taxon>Deferribacterota</taxon>
        <taxon>Deferribacteres</taxon>
        <taxon>Deferribacterales</taxon>
        <taxon>Flexistipitaceae</taxon>
        <taxon>Flexistipes</taxon>
    </lineage>
</organism>
<dbReference type="Pfam" id="PF05656">
    <property type="entry name" value="DUF805"/>
    <property type="match status" value="1"/>
</dbReference>
<dbReference type="Proteomes" id="UP000006621">
    <property type="component" value="Chromosome"/>
</dbReference>
<accession>F8E985</accession>
<keyword evidence="1" id="KW-1133">Transmembrane helix</keyword>
<feature type="transmembrane region" description="Helical" evidence="1">
    <location>
        <begin position="23"/>
        <end position="40"/>
    </location>
</feature>
<dbReference type="InterPro" id="IPR008523">
    <property type="entry name" value="DUF805"/>
</dbReference>
<reference evidence="2 3" key="1">
    <citation type="journal article" date="2011" name="Stand. Genomic Sci.">
        <title>Genome sequence of the moderately thermophilic halophile Flexistipes sinusarabici strain (MAS10).</title>
        <authorList>
            <person name="Lapidus A."/>
            <person name="Chertkov O."/>
            <person name="Nolan M."/>
            <person name="Lucas S."/>
            <person name="Hammon N."/>
            <person name="Deshpande S."/>
            <person name="Cheng J.F."/>
            <person name="Tapia R."/>
            <person name="Han C."/>
            <person name="Goodwin L."/>
            <person name="Pitluck S."/>
            <person name="Liolios K."/>
            <person name="Pagani I."/>
            <person name="Ivanova N."/>
            <person name="Huntemann M."/>
            <person name="Mavromatis K."/>
            <person name="Mikhailova N."/>
            <person name="Pati A."/>
            <person name="Chen A."/>
            <person name="Palaniappan K."/>
            <person name="Land M."/>
            <person name="Hauser L."/>
            <person name="Brambilla E.M."/>
            <person name="Rohde M."/>
            <person name="Abt B."/>
            <person name="Spring S."/>
            <person name="Goker M."/>
            <person name="Bristow J."/>
            <person name="Eisen J.A."/>
            <person name="Markowitz V."/>
            <person name="Hugenholtz P."/>
            <person name="Kyrpides N.C."/>
            <person name="Klenk H.P."/>
            <person name="Woyke T."/>
        </authorList>
    </citation>
    <scope>NUCLEOTIDE SEQUENCE [LARGE SCALE GENOMIC DNA]</scope>
    <source>
        <strain evidence="3">DSM 4947 / MAS 10</strain>
    </source>
</reference>
<dbReference type="KEGG" id="fsi:Flexsi_1638"/>
<dbReference type="eggNOG" id="COG3152">
    <property type="taxonomic scope" value="Bacteria"/>
</dbReference>